<proteinExistence type="predicted"/>
<gene>
    <name evidence="2" type="ORF">B0681_08690</name>
</gene>
<dbReference type="STRING" id="573983.B0681_08690"/>
<comment type="caution">
    <text evidence="2">The sequence shown here is derived from an EMBL/GenBank/DDBJ whole genome shotgun (WGS) entry which is preliminary data.</text>
</comment>
<organism evidence="2 3">
    <name type="scientific">Moraxella porci DSM 25326</name>
    <dbReference type="NCBI Taxonomy" id="573983"/>
    <lineage>
        <taxon>Bacteria</taxon>
        <taxon>Pseudomonadati</taxon>
        <taxon>Pseudomonadota</taxon>
        <taxon>Gammaproteobacteria</taxon>
        <taxon>Moraxellales</taxon>
        <taxon>Moraxellaceae</taxon>
        <taxon>Moraxella</taxon>
    </lineage>
</organism>
<reference evidence="2 3" key="1">
    <citation type="submission" date="2017-02" db="EMBL/GenBank/DDBJ databases">
        <title>Draft genome sequence of Moraxella porci CCUG 54912T type strain.</title>
        <authorList>
            <person name="Salva-Serra F."/>
            <person name="Engstrom-Jakobsson H."/>
            <person name="Thorell K."/>
            <person name="Jaen-Luchoro D."/>
            <person name="Gonzales-Siles L."/>
            <person name="Karlsson R."/>
            <person name="Yazdan S."/>
            <person name="Boulund F."/>
            <person name="Johnning A."/>
            <person name="Engstrand L."/>
            <person name="Kristiansson E."/>
            <person name="Moore E."/>
        </authorList>
    </citation>
    <scope>NUCLEOTIDE SEQUENCE [LARGE SCALE GENOMIC DNA]</scope>
    <source>
        <strain evidence="2 3">CCUG 54912</strain>
    </source>
</reference>
<evidence type="ECO:0000313" key="2">
    <source>
        <dbReference type="EMBL" id="OOS24020.1"/>
    </source>
</evidence>
<feature type="transmembrane region" description="Helical" evidence="1">
    <location>
        <begin position="29"/>
        <end position="50"/>
    </location>
</feature>
<keyword evidence="1" id="KW-0472">Membrane</keyword>
<keyword evidence="1" id="KW-1133">Transmembrane helix</keyword>
<dbReference type="AlphaFoldDB" id="A0A1T0CNU7"/>
<keyword evidence="1" id="KW-0812">Transmembrane</keyword>
<evidence type="ECO:0000313" key="3">
    <source>
        <dbReference type="Proteomes" id="UP000190683"/>
    </source>
</evidence>
<sequence>MLFMLMTALTPIVLMMLHHRYTHDSLPTWALFLVCVFATWLVIQLGVWIVEMQREAHLASFDLNGDGLFSGDELTAEQHMAMMATANDTAQALAPLTGAIFAVVYVGGLLIVRQLIRLIKSV</sequence>
<evidence type="ECO:0000256" key="1">
    <source>
        <dbReference type="SAM" id="Phobius"/>
    </source>
</evidence>
<protein>
    <submittedName>
        <fullName evidence="2">Uncharacterized protein</fullName>
    </submittedName>
</protein>
<dbReference type="EMBL" id="MUYV01000011">
    <property type="protein sequence ID" value="OOS24020.1"/>
    <property type="molecule type" value="Genomic_DNA"/>
</dbReference>
<feature type="transmembrane region" description="Helical" evidence="1">
    <location>
        <begin position="92"/>
        <end position="112"/>
    </location>
</feature>
<keyword evidence="3" id="KW-1185">Reference proteome</keyword>
<dbReference type="RefSeq" id="WP_078318334.1">
    <property type="nucleotide sequence ID" value="NZ_MUYV01000011.1"/>
</dbReference>
<dbReference type="Proteomes" id="UP000190683">
    <property type="component" value="Unassembled WGS sequence"/>
</dbReference>
<name>A0A1T0CNU7_9GAMM</name>
<accession>A0A1T0CNU7</accession>